<dbReference type="InterPro" id="IPR027417">
    <property type="entry name" value="P-loop_NTPase"/>
</dbReference>
<comment type="caution">
    <text evidence="2">The sequence shown here is derived from an EMBL/GenBank/DDBJ whole genome shotgun (WGS) entry which is preliminary data.</text>
</comment>
<dbReference type="AlphaFoldDB" id="A0A7W6FTM5"/>
<dbReference type="InterPro" id="IPR055199">
    <property type="entry name" value="Hda_lid"/>
</dbReference>
<dbReference type="GO" id="GO:0006270">
    <property type="term" value="P:DNA replication initiation"/>
    <property type="evidence" value="ECO:0007669"/>
    <property type="project" value="TreeGrafter"/>
</dbReference>
<dbReference type="PANTHER" id="PTHR30050">
    <property type="entry name" value="CHROMOSOMAL REPLICATION INITIATOR PROTEIN DNAA"/>
    <property type="match status" value="1"/>
</dbReference>
<dbReference type="EMBL" id="JACIDO010000002">
    <property type="protein sequence ID" value="MBB3935161.1"/>
    <property type="molecule type" value="Genomic_DNA"/>
</dbReference>
<sequence>MARDDLVVGSANALAVEAIDRWPDWSHPIVMISGPPGSGKTHLASAWCELSGATVWPDDAFDPAAARGSFAALVEDIDRANFDEPALFALLNAARLGGGTVLLTSRLPAGALDMKLPDLRSRLRAATAVELRAPDESLLVGVVMKVAADRQIELDPRVVEFALPRMERSFEAASDFVRRLDQASLAGKLRIGRTLAQRVLEEMALETNRAS</sequence>
<dbReference type="GO" id="GO:0003688">
    <property type="term" value="F:DNA replication origin binding"/>
    <property type="evidence" value="ECO:0007669"/>
    <property type="project" value="TreeGrafter"/>
</dbReference>
<dbReference type="Gene3D" id="1.10.8.60">
    <property type="match status" value="1"/>
</dbReference>
<feature type="domain" description="Hda lid" evidence="1">
    <location>
        <begin position="144"/>
        <end position="191"/>
    </location>
</feature>
<dbReference type="Pfam" id="PF22688">
    <property type="entry name" value="Hda_lid"/>
    <property type="match status" value="1"/>
</dbReference>
<keyword evidence="3" id="KW-1185">Reference proteome</keyword>
<dbReference type="GO" id="GO:0005886">
    <property type="term" value="C:plasma membrane"/>
    <property type="evidence" value="ECO:0007669"/>
    <property type="project" value="TreeGrafter"/>
</dbReference>
<dbReference type="Gene3D" id="3.40.50.300">
    <property type="entry name" value="P-loop containing nucleotide triphosphate hydrolases"/>
    <property type="match status" value="1"/>
</dbReference>
<evidence type="ECO:0000313" key="3">
    <source>
        <dbReference type="Proteomes" id="UP000531216"/>
    </source>
</evidence>
<dbReference type="SUPFAM" id="SSF52540">
    <property type="entry name" value="P-loop containing nucleoside triphosphate hydrolases"/>
    <property type="match status" value="1"/>
</dbReference>
<evidence type="ECO:0000259" key="1">
    <source>
        <dbReference type="Pfam" id="PF22688"/>
    </source>
</evidence>
<accession>A0A7W6FTM5</accession>
<proteinExistence type="predicted"/>
<dbReference type="Proteomes" id="UP000531216">
    <property type="component" value="Unassembled WGS sequence"/>
</dbReference>
<protein>
    <submittedName>
        <fullName evidence="2">Chromosomal replication initiation ATPase DnaA</fullName>
    </submittedName>
</protein>
<dbReference type="PANTHER" id="PTHR30050:SF5">
    <property type="entry name" value="DNAA REGULATORY INACTIVATOR HDA"/>
    <property type="match status" value="1"/>
</dbReference>
<name>A0A7W6FTM5_9HYPH</name>
<evidence type="ECO:0000313" key="2">
    <source>
        <dbReference type="EMBL" id="MBB3935161.1"/>
    </source>
</evidence>
<organism evidence="2 3">
    <name type="scientific">Aureimonas phyllosphaerae</name>
    <dbReference type="NCBI Taxonomy" id="1166078"/>
    <lineage>
        <taxon>Bacteria</taxon>
        <taxon>Pseudomonadati</taxon>
        <taxon>Pseudomonadota</taxon>
        <taxon>Alphaproteobacteria</taxon>
        <taxon>Hyphomicrobiales</taxon>
        <taxon>Aurantimonadaceae</taxon>
        <taxon>Aureimonas</taxon>
    </lineage>
</organism>
<reference evidence="2 3" key="1">
    <citation type="submission" date="2020-08" db="EMBL/GenBank/DDBJ databases">
        <title>Genomic Encyclopedia of Type Strains, Phase IV (KMG-IV): sequencing the most valuable type-strain genomes for metagenomic binning, comparative biology and taxonomic classification.</title>
        <authorList>
            <person name="Goeker M."/>
        </authorList>
    </citation>
    <scope>NUCLEOTIDE SEQUENCE [LARGE SCALE GENOMIC DNA]</scope>
    <source>
        <strain evidence="2 3">DSM 25024</strain>
    </source>
</reference>
<gene>
    <name evidence="2" type="ORF">GGR05_001289</name>
</gene>
<dbReference type="RefSeq" id="WP_244545857.1">
    <property type="nucleotide sequence ID" value="NZ_FOOA01000002.1"/>
</dbReference>